<sequence>MASTARPVRTSARQTAIKQQEKEAEQRALEAKLKAKRERELLLEQQRLEKERKQKEEDEEEERLRKLRDSSSRSLSPPLSDASSLSDVGDDDDEDEEEAEEEEETEDEEAEEDDPNKEQPLSSYWEIAFVYGFLVSFKSLLKQACPLKEFTIDDLELGLQADSSNPCLEDIHCNLLSNLPNRKKAVTPQVWQKVLSETLDAKLKTGELLYTDNPMRFYNGDYYAIPTKDRVLILKALVDWVLQEGPSVRWGIDQEMEAYVVKPFGQDQTKRVYWYFGEGTVRLYRETNSKKKNAKWETVANNLDELVALANSFDKTSSRLEKTLQERLRNEIIAPANEKILRDARRKERQEKQMRSLALYHEMAATRSTRTRSSNRLNAPKYTFDDEEEEDEEDEFAMYRRPSSRNSRRKLNDAQEQDGQHEEQSQSIVDEHREGDGDQDHSLNSTMDHKDRELSVSSSRSSVGRDSDSSIRVAFERTKVQDGEDDSSNEHAAQVSEEVPEASTGSPHSVAMEVLPTAVLQTTSNATPVPIASPLNASDVVPAIAVVLAPLDSTPYPDAEPMDVDRTA</sequence>
<evidence type="ECO:0000313" key="6">
    <source>
        <dbReference type="Proteomes" id="UP000827284"/>
    </source>
</evidence>
<keyword evidence="2" id="KW-0539">Nucleus</keyword>
<dbReference type="GO" id="GO:0005634">
    <property type="term" value="C:nucleus"/>
    <property type="evidence" value="ECO:0007669"/>
    <property type="project" value="UniProtKB-SubCell"/>
</dbReference>
<dbReference type="PANTHER" id="PTHR42107">
    <property type="entry name" value="YALI0D24453P"/>
    <property type="match status" value="1"/>
</dbReference>
<feature type="compositionally biased region" description="Basic and acidic residues" evidence="3">
    <location>
        <begin position="19"/>
        <end position="29"/>
    </location>
</feature>
<keyword evidence="6" id="KW-1185">Reference proteome</keyword>
<dbReference type="PROSITE" id="PS50827">
    <property type="entry name" value="DDT"/>
    <property type="match status" value="1"/>
</dbReference>
<evidence type="ECO:0000256" key="3">
    <source>
        <dbReference type="SAM" id="MobiDB-lite"/>
    </source>
</evidence>
<dbReference type="InterPro" id="IPR028942">
    <property type="entry name" value="WHIM1_dom"/>
</dbReference>
<evidence type="ECO:0000259" key="4">
    <source>
        <dbReference type="PROSITE" id="PS50827"/>
    </source>
</evidence>
<name>A0A9P3H617_9FUNG</name>
<comment type="subcellular location">
    <subcellularLocation>
        <location evidence="1">Nucleus</location>
    </subcellularLocation>
</comment>
<reference evidence="5" key="1">
    <citation type="submission" date="2021-11" db="EMBL/GenBank/DDBJ databases">
        <authorList>
            <person name="Herlambang A."/>
            <person name="Guo Y."/>
            <person name="Takashima Y."/>
            <person name="Nishizawa T."/>
        </authorList>
    </citation>
    <scope>NUCLEOTIDE SEQUENCE</scope>
    <source>
        <strain evidence="5">E1425</strain>
    </source>
</reference>
<dbReference type="Pfam" id="PF02791">
    <property type="entry name" value="DDT"/>
    <property type="match status" value="1"/>
</dbReference>
<organism evidence="5 6">
    <name type="scientific">Entomortierella parvispora</name>
    <dbReference type="NCBI Taxonomy" id="205924"/>
    <lineage>
        <taxon>Eukaryota</taxon>
        <taxon>Fungi</taxon>
        <taxon>Fungi incertae sedis</taxon>
        <taxon>Mucoromycota</taxon>
        <taxon>Mortierellomycotina</taxon>
        <taxon>Mortierellomycetes</taxon>
        <taxon>Mortierellales</taxon>
        <taxon>Mortierellaceae</taxon>
        <taxon>Entomortierella</taxon>
    </lineage>
</organism>
<feature type="domain" description="DDT" evidence="4">
    <location>
        <begin position="121"/>
        <end position="185"/>
    </location>
</feature>
<evidence type="ECO:0000313" key="5">
    <source>
        <dbReference type="EMBL" id="GJJ70683.1"/>
    </source>
</evidence>
<dbReference type="Proteomes" id="UP000827284">
    <property type="component" value="Unassembled WGS sequence"/>
</dbReference>
<dbReference type="InterPro" id="IPR028941">
    <property type="entry name" value="WHIM2_dom"/>
</dbReference>
<accession>A0A9P3H617</accession>
<gene>
    <name evidence="5" type="ORF">EMPS_03033</name>
</gene>
<feature type="region of interest" description="Disordered" evidence="3">
    <location>
        <begin position="1"/>
        <end position="29"/>
    </location>
</feature>
<feature type="compositionally biased region" description="Low complexity" evidence="3">
    <location>
        <begin position="72"/>
        <end position="87"/>
    </location>
</feature>
<dbReference type="InterPro" id="IPR018501">
    <property type="entry name" value="DDT_dom"/>
</dbReference>
<feature type="compositionally biased region" description="Acidic residues" evidence="3">
    <location>
        <begin position="385"/>
        <end position="396"/>
    </location>
</feature>
<feature type="compositionally biased region" description="Acidic residues" evidence="3">
    <location>
        <begin position="88"/>
        <end position="115"/>
    </location>
</feature>
<proteinExistence type="predicted"/>
<dbReference type="AlphaFoldDB" id="A0A9P3H617"/>
<protein>
    <recommendedName>
        <fullName evidence="4">DDT domain-containing protein</fullName>
    </recommendedName>
</protein>
<evidence type="ECO:0000256" key="1">
    <source>
        <dbReference type="ARBA" id="ARBA00004123"/>
    </source>
</evidence>
<dbReference type="OrthoDB" id="349045at2759"/>
<feature type="compositionally biased region" description="Basic and acidic residues" evidence="3">
    <location>
        <begin position="48"/>
        <end position="71"/>
    </location>
</feature>
<evidence type="ECO:0000256" key="2">
    <source>
        <dbReference type="ARBA" id="ARBA00023242"/>
    </source>
</evidence>
<dbReference type="PANTHER" id="PTHR42107:SF1">
    <property type="entry name" value="WHIM1 DOMAIN-CONTAINING PROTEIN"/>
    <property type="match status" value="1"/>
</dbReference>
<feature type="compositionally biased region" description="Basic and acidic residues" evidence="3">
    <location>
        <begin position="410"/>
        <end position="454"/>
    </location>
</feature>
<feature type="compositionally biased region" description="Basic and acidic residues" evidence="3">
    <location>
        <begin position="463"/>
        <end position="482"/>
    </location>
</feature>
<feature type="region of interest" description="Disordered" evidence="3">
    <location>
        <begin position="362"/>
        <end position="510"/>
    </location>
</feature>
<dbReference type="EMBL" id="BQFW01000004">
    <property type="protein sequence ID" value="GJJ70683.1"/>
    <property type="molecule type" value="Genomic_DNA"/>
</dbReference>
<comment type="caution">
    <text evidence="5">The sequence shown here is derived from an EMBL/GenBank/DDBJ whole genome shotgun (WGS) entry which is preliminary data.</text>
</comment>
<reference evidence="5" key="2">
    <citation type="journal article" date="2022" name="Microbiol. Resour. Announc.">
        <title>Whole-Genome Sequence of Entomortierella parvispora E1425, a Mucoromycotan Fungus Associated with Burkholderiaceae-Related Endosymbiotic Bacteria.</title>
        <authorList>
            <person name="Herlambang A."/>
            <person name="Guo Y."/>
            <person name="Takashima Y."/>
            <person name="Narisawa K."/>
            <person name="Ohta H."/>
            <person name="Nishizawa T."/>
        </authorList>
    </citation>
    <scope>NUCLEOTIDE SEQUENCE</scope>
    <source>
        <strain evidence="5">E1425</strain>
    </source>
</reference>
<dbReference type="Pfam" id="PF15613">
    <property type="entry name" value="WSD"/>
    <property type="match status" value="1"/>
</dbReference>
<dbReference type="Pfam" id="PF15612">
    <property type="entry name" value="WHIM1"/>
    <property type="match status" value="1"/>
</dbReference>
<feature type="region of interest" description="Disordered" evidence="3">
    <location>
        <begin position="48"/>
        <end position="119"/>
    </location>
</feature>